<organism evidence="1 2">
    <name type="scientific">Ceratodon purpureus</name>
    <name type="common">Fire moss</name>
    <name type="synonym">Dicranum purpureum</name>
    <dbReference type="NCBI Taxonomy" id="3225"/>
    <lineage>
        <taxon>Eukaryota</taxon>
        <taxon>Viridiplantae</taxon>
        <taxon>Streptophyta</taxon>
        <taxon>Embryophyta</taxon>
        <taxon>Bryophyta</taxon>
        <taxon>Bryophytina</taxon>
        <taxon>Bryopsida</taxon>
        <taxon>Dicranidae</taxon>
        <taxon>Pseudoditrichales</taxon>
        <taxon>Ditrichaceae</taxon>
        <taxon>Ceratodon</taxon>
    </lineage>
</organism>
<sequence length="91" mass="10619">MPCLNSWKKKVLTSIVEGAEHLRWRKETDKGQLPTDETWIIQLKLKLEGIKRLQYVRRSGLAARYDKSHGQDCVCSKVNSEFNDIKCEQIE</sequence>
<name>A0A8T0GXU1_CERPU</name>
<proteinExistence type="predicted"/>
<protein>
    <submittedName>
        <fullName evidence="1">Uncharacterized protein</fullName>
    </submittedName>
</protein>
<dbReference type="AlphaFoldDB" id="A0A8T0GXU1"/>
<keyword evidence="2" id="KW-1185">Reference proteome</keyword>
<gene>
    <name evidence="1" type="ORF">KC19_8G003800</name>
</gene>
<accession>A0A8T0GXU1</accession>
<reference evidence="1" key="1">
    <citation type="submission" date="2020-06" db="EMBL/GenBank/DDBJ databases">
        <title>WGS assembly of Ceratodon purpureus strain R40.</title>
        <authorList>
            <person name="Carey S.B."/>
            <person name="Jenkins J."/>
            <person name="Shu S."/>
            <person name="Lovell J.T."/>
            <person name="Sreedasyam A."/>
            <person name="Maumus F."/>
            <person name="Tiley G.P."/>
            <person name="Fernandez-Pozo N."/>
            <person name="Barry K."/>
            <person name="Chen C."/>
            <person name="Wang M."/>
            <person name="Lipzen A."/>
            <person name="Daum C."/>
            <person name="Saski C.A."/>
            <person name="Payton A.C."/>
            <person name="Mcbreen J.C."/>
            <person name="Conrad R.E."/>
            <person name="Kollar L.M."/>
            <person name="Olsson S."/>
            <person name="Huttunen S."/>
            <person name="Landis J.B."/>
            <person name="Wickett N.J."/>
            <person name="Johnson M.G."/>
            <person name="Rensing S.A."/>
            <person name="Grimwood J."/>
            <person name="Schmutz J."/>
            <person name="Mcdaniel S.F."/>
        </authorList>
    </citation>
    <scope>NUCLEOTIDE SEQUENCE</scope>
    <source>
        <strain evidence="1">R40</strain>
    </source>
</reference>
<dbReference type="Proteomes" id="UP000822688">
    <property type="component" value="Chromosome 8"/>
</dbReference>
<comment type="caution">
    <text evidence="1">The sequence shown here is derived from an EMBL/GenBank/DDBJ whole genome shotgun (WGS) entry which is preliminary data.</text>
</comment>
<evidence type="ECO:0000313" key="2">
    <source>
        <dbReference type="Proteomes" id="UP000822688"/>
    </source>
</evidence>
<dbReference type="EMBL" id="CM026429">
    <property type="protein sequence ID" value="KAG0563079.1"/>
    <property type="molecule type" value="Genomic_DNA"/>
</dbReference>
<evidence type="ECO:0000313" key="1">
    <source>
        <dbReference type="EMBL" id="KAG0563079.1"/>
    </source>
</evidence>